<evidence type="ECO:0000256" key="4">
    <source>
        <dbReference type="ARBA" id="ARBA00022692"/>
    </source>
</evidence>
<evidence type="ECO:0000256" key="2">
    <source>
        <dbReference type="ARBA" id="ARBA00006375"/>
    </source>
</evidence>
<accession>A0A8J6G6U9</accession>
<gene>
    <name evidence="13" type="ORF">LTLLF_180025</name>
</gene>
<evidence type="ECO:0000256" key="3">
    <source>
        <dbReference type="ARBA" id="ARBA00022448"/>
    </source>
</evidence>
<keyword evidence="8" id="KW-0496">Mitochondrion</keyword>
<evidence type="ECO:0000256" key="10">
    <source>
        <dbReference type="ARBA" id="ARBA00070488"/>
    </source>
</evidence>
<feature type="repeat" description="Solcar" evidence="11">
    <location>
        <begin position="333"/>
        <end position="437"/>
    </location>
</feature>
<feature type="region of interest" description="Disordered" evidence="12">
    <location>
        <begin position="618"/>
        <end position="637"/>
    </location>
</feature>
<proteinExistence type="inferred from homology"/>
<name>A0A8J6G6U9_MICOH</name>
<evidence type="ECO:0000256" key="7">
    <source>
        <dbReference type="ARBA" id="ARBA00022989"/>
    </source>
</evidence>
<dbReference type="Pfam" id="PF00153">
    <property type="entry name" value="Mito_carr"/>
    <property type="match status" value="3"/>
</dbReference>
<dbReference type="InterPro" id="IPR018108">
    <property type="entry name" value="MCP_transmembrane"/>
</dbReference>
<reference evidence="13" key="1">
    <citation type="submission" date="2020-03" db="EMBL/GenBank/DDBJ databases">
        <title>Studies in the Genomics of Life Span.</title>
        <authorList>
            <person name="Glass D."/>
        </authorList>
    </citation>
    <scope>NUCLEOTIDE SEQUENCE</scope>
    <source>
        <strain evidence="13">LTLLF</strain>
        <tissue evidence="13">Muscle</tissue>
    </source>
</reference>
<dbReference type="PROSITE" id="PS50920">
    <property type="entry name" value="SOLCAR"/>
    <property type="match status" value="3"/>
</dbReference>
<evidence type="ECO:0000256" key="11">
    <source>
        <dbReference type="PROSITE-ProRule" id="PRU00282"/>
    </source>
</evidence>
<dbReference type="InterPro" id="IPR023395">
    <property type="entry name" value="MCP_dom_sf"/>
</dbReference>
<dbReference type="GO" id="GO:0005743">
    <property type="term" value="C:mitochondrial inner membrane"/>
    <property type="evidence" value="ECO:0007669"/>
    <property type="project" value="UniProtKB-SubCell"/>
</dbReference>
<keyword evidence="3" id="KW-0813">Transport</keyword>
<dbReference type="InterPro" id="IPR050567">
    <property type="entry name" value="Mitochondrial_Carrier"/>
</dbReference>
<evidence type="ECO:0000256" key="6">
    <source>
        <dbReference type="ARBA" id="ARBA00022792"/>
    </source>
</evidence>
<dbReference type="GO" id="GO:0022857">
    <property type="term" value="F:transmembrane transporter activity"/>
    <property type="evidence" value="ECO:0007669"/>
    <property type="project" value="TreeGrafter"/>
</dbReference>
<dbReference type="PANTHER" id="PTHR45624:SF7">
    <property type="entry name" value="SOLUTE CARRIER FAMILY 25 MEMBER 48"/>
    <property type="match status" value="1"/>
</dbReference>
<evidence type="ECO:0000256" key="1">
    <source>
        <dbReference type="ARBA" id="ARBA00004448"/>
    </source>
</evidence>
<protein>
    <recommendedName>
        <fullName evidence="10">Solute carrier family 25 member 48</fullName>
    </recommendedName>
</protein>
<dbReference type="FunFam" id="1.50.40.10:FF:000058">
    <property type="entry name" value="Solute carrier family 25 member 48"/>
    <property type="match status" value="1"/>
</dbReference>
<evidence type="ECO:0000313" key="13">
    <source>
        <dbReference type="EMBL" id="KAH0504853.1"/>
    </source>
</evidence>
<comment type="subcellular location">
    <subcellularLocation>
        <location evidence="1">Mitochondrion inner membrane</location>
        <topology evidence="1">Multi-pass membrane protein</topology>
    </subcellularLocation>
</comment>
<feature type="repeat" description="Solcar" evidence="11">
    <location>
        <begin position="446"/>
        <end position="533"/>
    </location>
</feature>
<comment type="similarity">
    <text evidence="2">Belongs to the mitochondrial carrier (TC 2.A.29) family.</text>
</comment>
<evidence type="ECO:0000256" key="12">
    <source>
        <dbReference type="SAM" id="MobiDB-lite"/>
    </source>
</evidence>
<keyword evidence="4 11" id="KW-0812">Transmembrane</keyword>
<dbReference type="SUPFAM" id="SSF103506">
    <property type="entry name" value="Mitochondrial carrier"/>
    <property type="match status" value="1"/>
</dbReference>
<dbReference type="Gene3D" id="1.50.40.10">
    <property type="entry name" value="Mitochondrial carrier domain"/>
    <property type="match status" value="2"/>
</dbReference>
<keyword evidence="5" id="KW-0677">Repeat</keyword>
<evidence type="ECO:0000313" key="14">
    <source>
        <dbReference type="Proteomes" id="UP000710432"/>
    </source>
</evidence>
<feature type="repeat" description="Solcar" evidence="11">
    <location>
        <begin position="235"/>
        <end position="318"/>
    </location>
</feature>
<evidence type="ECO:0000256" key="5">
    <source>
        <dbReference type="ARBA" id="ARBA00022737"/>
    </source>
</evidence>
<evidence type="ECO:0000256" key="8">
    <source>
        <dbReference type="ARBA" id="ARBA00023128"/>
    </source>
</evidence>
<evidence type="ECO:0000256" key="9">
    <source>
        <dbReference type="ARBA" id="ARBA00023136"/>
    </source>
</evidence>
<dbReference type="Proteomes" id="UP000710432">
    <property type="component" value="Unassembled WGS sequence"/>
</dbReference>
<sequence length="637" mass="70429">MDTLSSQTTQKSHEAESSALISLSLLSGVDPGHLSQQSQVTNSQDQEPLGSCSFSEVGSEFLPFFHTHEQPLDVEELAQQCEVCAGHKDGWNPREGLFLRESAPPSGFFPYYRSPEEHLPSIIPQGCWCLGTRDLFPTAQDGCCKTVRLYSGNYVALFHLEASTLHSSALFWHIVSRHARVAGTLNFGRTYWVIKLPRLRWLLRPGPCPTHTEGTLLWLPEGEEGEAQVTLAMGNFQLEDFAAGWIGGAAGVIVGYPLDTVKTRLQAGVGYGNTFSCIRMVYEKERVFGFFKGMSFPVASIAVYNSVVFGVFSNTERFLSRHRYGEPEAGPGRSLSDLLLASMVAGMVSVGLGGPAELIKIRLQMQTQPFREANHGLKPRAVALGEQAAYQGPIHCIATIVRTEGLAGLYRGSSAMLLRDVPGYCLYFIPYVFLSEWITPESCTGPSPYAVWLAGGIAGAISWGTATPMDVVKSRLQADGVYLNKYNGVLDCISQSYRQEGLKGRPGFILLQVGADNTCRTSITVTPTPLHLWSLLNVTSELSNTVTWASAKKKCHTIPNPWHPPLPALLLRNRRTIVPKQLQCTPRNRRTIVPKQLQCTPRNRRTIVPKQLQCTPRNRRTIVPKPWEQADGQEREE</sequence>
<comment type="caution">
    <text evidence="13">The sequence shown here is derived from an EMBL/GenBank/DDBJ whole genome shotgun (WGS) entry which is preliminary data.</text>
</comment>
<dbReference type="PANTHER" id="PTHR45624">
    <property type="entry name" value="MITOCHONDRIAL BASIC AMINO ACIDS TRANSPORTER-RELATED"/>
    <property type="match status" value="1"/>
</dbReference>
<keyword evidence="9 11" id="KW-0472">Membrane</keyword>
<keyword evidence="6" id="KW-0999">Mitochondrion inner membrane</keyword>
<keyword evidence="7" id="KW-1133">Transmembrane helix</keyword>
<dbReference type="EMBL" id="JAATJU010024800">
    <property type="protein sequence ID" value="KAH0504853.1"/>
    <property type="molecule type" value="Genomic_DNA"/>
</dbReference>
<dbReference type="AlphaFoldDB" id="A0A8J6G6U9"/>
<organism evidence="13 14">
    <name type="scientific">Microtus ochrogaster</name>
    <name type="common">Prairie vole</name>
    <dbReference type="NCBI Taxonomy" id="79684"/>
    <lineage>
        <taxon>Eukaryota</taxon>
        <taxon>Metazoa</taxon>
        <taxon>Chordata</taxon>
        <taxon>Craniata</taxon>
        <taxon>Vertebrata</taxon>
        <taxon>Euteleostomi</taxon>
        <taxon>Mammalia</taxon>
        <taxon>Eutheria</taxon>
        <taxon>Euarchontoglires</taxon>
        <taxon>Glires</taxon>
        <taxon>Rodentia</taxon>
        <taxon>Myomorpha</taxon>
        <taxon>Muroidea</taxon>
        <taxon>Cricetidae</taxon>
        <taxon>Arvicolinae</taxon>
        <taxon>Microtus</taxon>
    </lineage>
</organism>